<evidence type="ECO:0000313" key="1">
    <source>
        <dbReference type="EMBL" id="CAK1596626.1"/>
    </source>
</evidence>
<protein>
    <recommendedName>
        <fullName evidence="3">Reverse transcriptase domain-containing protein</fullName>
    </recommendedName>
</protein>
<organism evidence="1 2">
    <name type="scientific">Parnassius mnemosyne</name>
    <name type="common">clouded apollo</name>
    <dbReference type="NCBI Taxonomy" id="213953"/>
    <lineage>
        <taxon>Eukaryota</taxon>
        <taxon>Metazoa</taxon>
        <taxon>Ecdysozoa</taxon>
        <taxon>Arthropoda</taxon>
        <taxon>Hexapoda</taxon>
        <taxon>Insecta</taxon>
        <taxon>Pterygota</taxon>
        <taxon>Neoptera</taxon>
        <taxon>Endopterygota</taxon>
        <taxon>Lepidoptera</taxon>
        <taxon>Glossata</taxon>
        <taxon>Ditrysia</taxon>
        <taxon>Papilionoidea</taxon>
        <taxon>Papilionidae</taxon>
        <taxon>Parnassiinae</taxon>
        <taxon>Parnassini</taxon>
        <taxon>Parnassius</taxon>
        <taxon>Driopa</taxon>
    </lineage>
</organism>
<name>A0AAV1LSQ9_9NEOP</name>
<comment type="caution">
    <text evidence="1">The sequence shown here is derived from an EMBL/GenBank/DDBJ whole genome shotgun (WGS) entry which is preliminary data.</text>
</comment>
<reference evidence="1 2" key="1">
    <citation type="submission" date="2023-11" db="EMBL/GenBank/DDBJ databases">
        <authorList>
            <person name="Hedman E."/>
            <person name="Englund M."/>
            <person name="Stromberg M."/>
            <person name="Nyberg Akerstrom W."/>
            <person name="Nylinder S."/>
            <person name="Jareborg N."/>
            <person name="Kallberg Y."/>
            <person name="Kronander E."/>
        </authorList>
    </citation>
    <scope>NUCLEOTIDE SEQUENCE [LARGE SCALE GENOMIC DNA]</scope>
</reference>
<dbReference type="Proteomes" id="UP001314205">
    <property type="component" value="Unassembled WGS sequence"/>
</dbReference>
<gene>
    <name evidence="1" type="ORF">PARMNEM_LOCUS15949</name>
</gene>
<dbReference type="EMBL" id="CAVLGL010000093">
    <property type="protein sequence ID" value="CAK1596626.1"/>
    <property type="molecule type" value="Genomic_DNA"/>
</dbReference>
<sequence length="214" mass="24092">MRVGCRIDGVNINNISYADDMVLLSPTVGGLSEMLKAAGKSHNIAVNVTLNGMNVKRVTKFKYLGHIITSDLKDDADIERERRALAVRGNMLARRFSRCTKQVKITLFKAYCQSVYTGSLWVKYTKRSLEALRIQYNNIFRMLLGLPRFCSASGMFAAYQTDGFNAIIRKKTASLISRVRASHNSILSTVTDRYTSPMWKCLVQRLITGPYPPP</sequence>
<keyword evidence="2" id="KW-1185">Reference proteome</keyword>
<dbReference type="AlphaFoldDB" id="A0AAV1LSQ9"/>
<proteinExistence type="predicted"/>
<evidence type="ECO:0008006" key="3">
    <source>
        <dbReference type="Google" id="ProtNLM"/>
    </source>
</evidence>
<accession>A0AAV1LSQ9</accession>
<evidence type="ECO:0000313" key="2">
    <source>
        <dbReference type="Proteomes" id="UP001314205"/>
    </source>
</evidence>